<sequence>MTTLFLFFLALALVLQRFGNLGGWRLGEVAFLWGTVEMSFGLMDLIFSGFDPGRFGQRVRRGTFDQLLLRPVNITVQVLGDEFVLRRLGHVFQGVAIFALAVYLADIQWTLGKILYLPWVVIGLICFFGGLFIMGATITFWTVESIEVVNILTYGGSEMMQYPMHIYPDWLRRIVTYIVPAIFLNYYPALYFLDRPDPFHLPAFAPFLSPVIGVGTLLLALAFWRFGIRHYQSTGT</sequence>
<dbReference type="InParanoid" id="A0A540VKN9"/>
<dbReference type="PANTHER" id="PTHR36833:SF1">
    <property type="entry name" value="INTEGRAL MEMBRANE TRANSPORT PROTEIN"/>
    <property type="match status" value="1"/>
</dbReference>
<dbReference type="OrthoDB" id="9788195at2"/>
<keyword evidence="1" id="KW-0812">Transmembrane</keyword>
<comment type="caution">
    <text evidence="2">The sequence shown here is derived from an EMBL/GenBank/DDBJ whole genome shotgun (WGS) entry which is preliminary data.</text>
</comment>
<dbReference type="InterPro" id="IPR010390">
    <property type="entry name" value="ABC-2_transporter-like"/>
</dbReference>
<gene>
    <name evidence="2" type="ORF">FKZ61_04455</name>
</gene>
<name>A0A540VKN9_9CHLR</name>
<dbReference type="EMBL" id="VIGC01000004">
    <property type="protein sequence ID" value="TQE97292.1"/>
    <property type="molecule type" value="Genomic_DNA"/>
</dbReference>
<dbReference type="Pfam" id="PF06182">
    <property type="entry name" value="ABC2_membrane_6"/>
    <property type="match status" value="1"/>
</dbReference>
<dbReference type="PANTHER" id="PTHR36833">
    <property type="entry name" value="SLR0610 PROTEIN-RELATED"/>
    <property type="match status" value="1"/>
</dbReference>
<keyword evidence="1" id="KW-1133">Transmembrane helix</keyword>
<protein>
    <submittedName>
        <fullName evidence="2">ABC transporter permease</fullName>
    </submittedName>
</protein>
<organism evidence="2 3">
    <name type="scientific">Litorilinea aerophila</name>
    <dbReference type="NCBI Taxonomy" id="1204385"/>
    <lineage>
        <taxon>Bacteria</taxon>
        <taxon>Bacillati</taxon>
        <taxon>Chloroflexota</taxon>
        <taxon>Caldilineae</taxon>
        <taxon>Caldilineales</taxon>
        <taxon>Caldilineaceae</taxon>
        <taxon>Litorilinea</taxon>
    </lineage>
</organism>
<dbReference type="Proteomes" id="UP000317371">
    <property type="component" value="Unassembled WGS sequence"/>
</dbReference>
<evidence type="ECO:0000313" key="2">
    <source>
        <dbReference type="EMBL" id="TQE97292.1"/>
    </source>
</evidence>
<feature type="transmembrane region" description="Helical" evidence="1">
    <location>
        <begin position="174"/>
        <end position="193"/>
    </location>
</feature>
<feature type="transmembrane region" description="Helical" evidence="1">
    <location>
        <begin position="117"/>
        <end position="143"/>
    </location>
</feature>
<proteinExistence type="predicted"/>
<evidence type="ECO:0000313" key="3">
    <source>
        <dbReference type="Proteomes" id="UP000317371"/>
    </source>
</evidence>
<feature type="transmembrane region" description="Helical" evidence="1">
    <location>
        <begin position="91"/>
        <end position="111"/>
    </location>
</feature>
<accession>A0A540VKN9</accession>
<reference evidence="2 3" key="1">
    <citation type="submission" date="2019-06" db="EMBL/GenBank/DDBJ databases">
        <title>Genome sequence of Litorilinea aerophila BAA-2444.</title>
        <authorList>
            <person name="Maclea K.S."/>
            <person name="Maurais E.G."/>
            <person name="Iannazzi L.C."/>
        </authorList>
    </citation>
    <scope>NUCLEOTIDE SEQUENCE [LARGE SCALE GENOMIC DNA]</scope>
    <source>
        <strain evidence="2 3">ATCC BAA-2444</strain>
    </source>
</reference>
<keyword evidence="1" id="KW-0472">Membrane</keyword>
<keyword evidence="3" id="KW-1185">Reference proteome</keyword>
<feature type="transmembrane region" description="Helical" evidence="1">
    <location>
        <begin position="29"/>
        <end position="50"/>
    </location>
</feature>
<feature type="transmembrane region" description="Helical" evidence="1">
    <location>
        <begin position="199"/>
        <end position="224"/>
    </location>
</feature>
<dbReference type="AlphaFoldDB" id="A0A540VKN9"/>
<evidence type="ECO:0000256" key="1">
    <source>
        <dbReference type="SAM" id="Phobius"/>
    </source>
</evidence>